<gene>
    <name evidence="1" type="ORF">ERJ70_17190</name>
</gene>
<keyword evidence="2" id="KW-1185">Reference proteome</keyword>
<evidence type="ECO:0000313" key="1">
    <source>
        <dbReference type="EMBL" id="QTN00867.1"/>
    </source>
</evidence>
<organism evidence="1 2">
    <name type="scientific">Sediminibacillus dalangtanensis</name>
    <dbReference type="NCBI Taxonomy" id="2729421"/>
    <lineage>
        <taxon>Bacteria</taxon>
        <taxon>Bacillati</taxon>
        <taxon>Bacillota</taxon>
        <taxon>Bacilli</taxon>
        <taxon>Bacillales</taxon>
        <taxon>Bacillaceae</taxon>
        <taxon>Sediminibacillus</taxon>
    </lineage>
</organism>
<dbReference type="Proteomes" id="UP000665043">
    <property type="component" value="Chromosome"/>
</dbReference>
<proteinExistence type="predicted"/>
<dbReference type="EMBL" id="CP046956">
    <property type="protein sequence ID" value="QTN00867.1"/>
    <property type="molecule type" value="Genomic_DNA"/>
</dbReference>
<accession>A0ABX7VV74</accession>
<protein>
    <submittedName>
        <fullName evidence="1">Uncharacterized protein</fullName>
    </submittedName>
</protein>
<dbReference type="RefSeq" id="WP_209365995.1">
    <property type="nucleotide sequence ID" value="NZ_CP046956.1"/>
</dbReference>
<reference evidence="1 2" key="1">
    <citation type="submission" date="2019-12" db="EMBL/GenBank/DDBJ databases">
        <title>The whole genome sequencing of a strain isolated from a Mars analog, Dalangtan Playa.</title>
        <authorList>
            <person name="Huang T."/>
        </authorList>
    </citation>
    <scope>NUCLEOTIDE SEQUENCE [LARGE SCALE GENOMIC DNA]</scope>
    <source>
        <strain evidence="1 2">DP4-553-S</strain>
    </source>
</reference>
<sequence>MTKDKSNDDSKRKYSNRSVFLFSFFQGMNNNKLFSFSQDGDAGSQSGKALGFPRLQLTLARKPLNQVDLQLVLFPLDSAYLASVWWVTSIPERFSLLNDDVA</sequence>
<name>A0ABX7VV74_9BACI</name>
<evidence type="ECO:0000313" key="2">
    <source>
        <dbReference type="Proteomes" id="UP000665043"/>
    </source>
</evidence>